<dbReference type="SUPFAM" id="SSF69695">
    <property type="entry name" value="SRP19"/>
    <property type="match status" value="1"/>
</dbReference>
<name>A3LV98_PICST</name>
<dbReference type="OrthoDB" id="2190947at2759"/>
<evidence type="ECO:0000256" key="6">
    <source>
        <dbReference type="ARBA" id="ARBA00023274"/>
    </source>
</evidence>
<evidence type="ECO:0000256" key="9">
    <source>
        <dbReference type="SAM" id="MobiDB-lite"/>
    </source>
</evidence>
<dbReference type="RefSeq" id="XP_001384766.2">
    <property type="nucleotide sequence ID" value="XM_001384729.1"/>
</dbReference>
<organism evidence="10 11">
    <name type="scientific">Scheffersomyces stipitis (strain ATCC 58785 / CBS 6054 / NBRC 10063 / NRRL Y-11545)</name>
    <name type="common">Yeast</name>
    <name type="synonym">Pichia stipitis</name>
    <dbReference type="NCBI Taxonomy" id="322104"/>
    <lineage>
        <taxon>Eukaryota</taxon>
        <taxon>Fungi</taxon>
        <taxon>Dikarya</taxon>
        <taxon>Ascomycota</taxon>
        <taxon>Saccharomycotina</taxon>
        <taxon>Pichiomycetes</taxon>
        <taxon>Debaryomycetaceae</taxon>
        <taxon>Scheffersomyces</taxon>
    </lineage>
</organism>
<comment type="function">
    <text evidence="7">Signal-recognition-particle assembly has a crucial role in targeting secretory proteins to the rough endoplasmic reticulum membrane. It must be involved intimately in the translocation of a wide variety of protein substrates.</text>
</comment>
<keyword evidence="3" id="KW-0963">Cytoplasm</keyword>
<dbReference type="eggNOG" id="KOG3198">
    <property type="taxonomic scope" value="Eukaryota"/>
</dbReference>
<keyword evidence="4" id="KW-0694">RNA-binding</keyword>
<dbReference type="GO" id="GO:0005786">
    <property type="term" value="C:signal recognition particle, endoplasmic reticulum targeting"/>
    <property type="evidence" value="ECO:0007669"/>
    <property type="project" value="UniProtKB-KW"/>
</dbReference>
<accession>A3LV98</accession>
<dbReference type="HOGENOM" id="CLU_065433_1_1_1"/>
<sequence length="276" mass="31292">MSKRPVLEEVDDDIDNMDLDIAEFDPSLKTPVAPLRPEPTVTRSQDSEPPLFPNIPLPNLDQPIQHQGIRATKKDIVNPNDFSQEERDHLKNFQIIYPCYFDLNRSHKEGRRVAVSKAVENPLAKTVSDACRSFNLPVLLELDKTHPQDFGNPGRVRVLLKDQVNGGKITDSRFKTKRSLFNAIAEYLEDHPTTVESVGKKSGIAFPPEFETGFEPEEIPLVKGFKMNTIVPVHSNFTLKHPMTKSIYDPLPEQPEQAKLPNVPKQQKKKVMKIRG</sequence>
<feature type="region of interest" description="Disordered" evidence="9">
    <location>
        <begin position="28"/>
        <end position="62"/>
    </location>
</feature>
<evidence type="ECO:0000313" key="11">
    <source>
        <dbReference type="Proteomes" id="UP000002258"/>
    </source>
</evidence>
<dbReference type="Proteomes" id="UP000002258">
    <property type="component" value="Chromosome 5"/>
</dbReference>
<proteinExistence type="inferred from homology"/>
<evidence type="ECO:0000313" key="10">
    <source>
        <dbReference type="EMBL" id="ABN66737.2"/>
    </source>
</evidence>
<dbReference type="OMA" id="IPKVKGF"/>
<dbReference type="InterPro" id="IPR002778">
    <property type="entry name" value="Signal_recog_particle_SRP19"/>
</dbReference>
<evidence type="ECO:0000256" key="3">
    <source>
        <dbReference type="ARBA" id="ARBA00022490"/>
    </source>
</evidence>
<reference evidence="10 11" key="1">
    <citation type="journal article" date="2007" name="Nat. Biotechnol.">
        <title>Genome sequence of the lignocellulose-bioconverting and xylose-fermenting yeast Pichia stipitis.</title>
        <authorList>
            <person name="Jeffries T.W."/>
            <person name="Grigoriev I.V."/>
            <person name="Grimwood J."/>
            <person name="Laplaza J.M."/>
            <person name="Aerts A."/>
            <person name="Salamov A."/>
            <person name="Schmutz J."/>
            <person name="Lindquist E."/>
            <person name="Dehal P."/>
            <person name="Shapiro H."/>
            <person name="Jin Y.S."/>
            <person name="Passoth V."/>
            <person name="Richardson P.M."/>
        </authorList>
    </citation>
    <scope>NUCLEOTIDE SEQUENCE [LARGE SCALE GENOMIC DNA]</scope>
    <source>
        <strain evidence="11">ATCC 58785 / CBS 6054 / NBRC 10063 / NRRL Y-11545</strain>
    </source>
</reference>
<dbReference type="InParanoid" id="A3LV98"/>
<dbReference type="AlphaFoldDB" id="A3LV98"/>
<dbReference type="Pfam" id="PF01922">
    <property type="entry name" value="SRP19"/>
    <property type="match status" value="1"/>
</dbReference>
<protein>
    <recommendedName>
        <fullName evidence="8">Signal recognition particle SEC65 subunit</fullName>
    </recommendedName>
</protein>
<evidence type="ECO:0000256" key="2">
    <source>
        <dbReference type="ARBA" id="ARBA00008910"/>
    </source>
</evidence>
<gene>
    <name evidence="10" type="primary">SEC65</name>
    <name evidence="10" type="ORF">PICST_60739</name>
</gene>
<keyword evidence="6" id="KW-0687">Ribonucleoprotein</keyword>
<dbReference type="PANTHER" id="PTHR17453">
    <property type="entry name" value="SIGNAL RECOGNITION PARTICLE 19 KD PROTEIN"/>
    <property type="match status" value="1"/>
</dbReference>
<dbReference type="Gene3D" id="3.30.56.30">
    <property type="entry name" value="Signal recognition particle, SRP19-like subunit"/>
    <property type="match status" value="1"/>
</dbReference>
<keyword evidence="5" id="KW-0733">Signal recognition particle</keyword>
<dbReference type="FunCoup" id="A3LV98">
    <property type="interactions" value="78"/>
</dbReference>
<evidence type="ECO:0000256" key="1">
    <source>
        <dbReference type="ARBA" id="ARBA00004496"/>
    </source>
</evidence>
<comment type="subcellular location">
    <subcellularLocation>
        <location evidence="1">Cytoplasm</location>
    </subcellularLocation>
</comment>
<dbReference type="PANTHER" id="PTHR17453:SF0">
    <property type="entry name" value="SIGNAL RECOGNITION PARTICLE 19 KDA PROTEIN"/>
    <property type="match status" value="1"/>
</dbReference>
<feature type="region of interest" description="Disordered" evidence="9">
    <location>
        <begin position="251"/>
        <end position="276"/>
    </location>
</feature>
<dbReference type="GO" id="GO:0006617">
    <property type="term" value="P:SRP-dependent cotranslational protein targeting to membrane, signal sequence recognition"/>
    <property type="evidence" value="ECO:0007669"/>
    <property type="project" value="EnsemblFungi"/>
</dbReference>
<dbReference type="GeneID" id="4839135"/>
<evidence type="ECO:0000256" key="8">
    <source>
        <dbReference type="ARBA" id="ARBA00068261"/>
    </source>
</evidence>
<dbReference type="KEGG" id="pic:PICST_60739"/>
<dbReference type="GO" id="GO:0008312">
    <property type="term" value="F:7S RNA binding"/>
    <property type="evidence" value="ECO:0007669"/>
    <property type="project" value="EnsemblFungi"/>
</dbReference>
<dbReference type="EMBL" id="CP000499">
    <property type="protein sequence ID" value="ABN66737.2"/>
    <property type="molecule type" value="Genomic_DNA"/>
</dbReference>
<dbReference type="FunFam" id="3.30.56.30:FF:000003">
    <property type="entry name" value="Signal recognition particle SEC65 subunit"/>
    <property type="match status" value="1"/>
</dbReference>
<evidence type="ECO:0000256" key="5">
    <source>
        <dbReference type="ARBA" id="ARBA00023135"/>
    </source>
</evidence>
<dbReference type="InterPro" id="IPR036521">
    <property type="entry name" value="SRP19-like_sf"/>
</dbReference>
<evidence type="ECO:0000256" key="7">
    <source>
        <dbReference type="ARBA" id="ARBA00060225"/>
    </source>
</evidence>
<comment type="similarity">
    <text evidence="2">Belongs to the SRP19 family.</text>
</comment>
<evidence type="ECO:0000256" key="4">
    <source>
        <dbReference type="ARBA" id="ARBA00022884"/>
    </source>
</evidence>
<feature type="compositionally biased region" description="Basic residues" evidence="9">
    <location>
        <begin position="266"/>
        <end position="276"/>
    </location>
</feature>
<dbReference type="STRING" id="322104.A3LV98"/>
<keyword evidence="11" id="KW-1185">Reference proteome</keyword>